<gene>
    <name evidence="4" type="ORF">GV789_11055</name>
    <name evidence="5" type="ORF">GV794_13695</name>
</gene>
<dbReference type="InterPro" id="IPR002934">
    <property type="entry name" value="Polymerase_NTP_transf_dom"/>
</dbReference>
<dbReference type="Proteomes" id="UP000468928">
    <property type="component" value="Unassembled WGS sequence"/>
</dbReference>
<dbReference type="GO" id="GO:0016779">
    <property type="term" value="F:nucleotidyltransferase activity"/>
    <property type="evidence" value="ECO:0007669"/>
    <property type="project" value="InterPro"/>
</dbReference>
<dbReference type="Proteomes" id="UP000470876">
    <property type="component" value="Unassembled WGS sequence"/>
</dbReference>
<evidence type="ECO:0000256" key="1">
    <source>
        <dbReference type="ARBA" id="ARBA00022679"/>
    </source>
</evidence>
<dbReference type="RefSeq" id="WP_163828836.1">
    <property type="nucleotide sequence ID" value="NZ_JAAGUX010000020.1"/>
</dbReference>
<accession>A0A6P1D9M4</accession>
<sequence length="250" mass="27087">MTIPDIVSTRSAAEQLARSCADVVGMATRAVILHGSLSTGDFRPRRSDIDLLLISDSELTGEQRAALEVLVRQAEMGAASGVDLHVILADVARIPTPAPPAEFHVGRYDGSSLGVEVQPPVAADPDLPAELSMARQDGLALIGQTPDQVIGPVPPEWIRDRSRYWLHTWRTLTDDTESAALMVLTACRNWYFAETGRHIGKAAAARWVLDRDPSLTAVRQALHQYLDDPGAGIDPDGIARVLDTVLRETD</sequence>
<dbReference type="AlphaFoldDB" id="A0A6P1D9M4"/>
<name>A0A6P1D9M4_9NOCA</name>
<keyword evidence="7" id="KW-1185">Reference proteome</keyword>
<dbReference type="InterPro" id="IPR043519">
    <property type="entry name" value="NT_sf"/>
</dbReference>
<reference evidence="6 7" key="1">
    <citation type="submission" date="2020-01" db="EMBL/GenBank/DDBJ databases">
        <title>Genetics and antimicrobial susceptibilities of Nocardia species isolated from the soil; a comparison with species isolated from humans.</title>
        <authorList>
            <person name="Carrasco G."/>
            <person name="Monzon S."/>
            <person name="Sansegundo M."/>
            <person name="Garcia E."/>
            <person name="Garrido N."/>
            <person name="Medina M.J."/>
            <person name="Villalon P."/>
            <person name="Ramirez-Arocha A.C."/>
            <person name="Jimenez P."/>
            <person name="Cuesta I."/>
            <person name="Valdezate S."/>
        </authorList>
    </citation>
    <scope>NUCLEOTIDE SEQUENCE [LARGE SCALE GENOMIC DNA]</scope>
    <source>
        <strain evidence="4 6">CNM20110639</strain>
        <strain evidence="5 7">CNM20110649</strain>
    </source>
</reference>
<keyword evidence="1" id="KW-0808">Transferase</keyword>
<dbReference type="EMBL" id="JAAGUZ010000024">
    <property type="protein sequence ID" value="NEW44992.1"/>
    <property type="molecule type" value="Genomic_DNA"/>
</dbReference>
<dbReference type="Pfam" id="PF13427">
    <property type="entry name" value="AadA_C"/>
    <property type="match status" value="1"/>
</dbReference>
<proteinExistence type="predicted"/>
<dbReference type="Gene3D" id="3.30.460.10">
    <property type="entry name" value="Beta Polymerase, domain 2"/>
    <property type="match status" value="1"/>
</dbReference>
<dbReference type="EMBL" id="JAAGUX010000020">
    <property type="protein sequence ID" value="NEW56701.1"/>
    <property type="molecule type" value="Genomic_DNA"/>
</dbReference>
<evidence type="ECO:0000313" key="5">
    <source>
        <dbReference type="EMBL" id="NEW56701.1"/>
    </source>
</evidence>
<dbReference type="CDD" id="cd05403">
    <property type="entry name" value="NT_KNTase_like"/>
    <property type="match status" value="1"/>
</dbReference>
<organism evidence="4 6">
    <name type="scientific">Nocardia cyriacigeorgica</name>
    <dbReference type="NCBI Taxonomy" id="135487"/>
    <lineage>
        <taxon>Bacteria</taxon>
        <taxon>Bacillati</taxon>
        <taxon>Actinomycetota</taxon>
        <taxon>Actinomycetes</taxon>
        <taxon>Mycobacteriales</taxon>
        <taxon>Nocardiaceae</taxon>
        <taxon>Nocardia</taxon>
    </lineage>
</organism>
<evidence type="ECO:0000313" key="4">
    <source>
        <dbReference type="EMBL" id="NEW44992.1"/>
    </source>
</evidence>
<dbReference type="InterPro" id="IPR025184">
    <property type="entry name" value="AadA_C"/>
</dbReference>
<evidence type="ECO:0000313" key="6">
    <source>
        <dbReference type="Proteomes" id="UP000468928"/>
    </source>
</evidence>
<feature type="domain" description="Polymerase nucleotidyl transferase" evidence="2">
    <location>
        <begin position="29"/>
        <end position="64"/>
    </location>
</feature>
<feature type="domain" description="Adenylyltransferase AadA C-terminal" evidence="3">
    <location>
        <begin position="148"/>
        <end position="227"/>
    </location>
</feature>
<comment type="caution">
    <text evidence="4">The sequence shown here is derived from an EMBL/GenBank/DDBJ whole genome shotgun (WGS) entry which is preliminary data.</text>
</comment>
<protein>
    <submittedName>
        <fullName evidence="4">DUF4111 domain-containing protein</fullName>
    </submittedName>
</protein>
<dbReference type="SUPFAM" id="SSF81301">
    <property type="entry name" value="Nucleotidyltransferase"/>
    <property type="match status" value="1"/>
</dbReference>
<dbReference type="Pfam" id="PF01909">
    <property type="entry name" value="NTP_transf_2"/>
    <property type="match status" value="1"/>
</dbReference>
<evidence type="ECO:0000313" key="7">
    <source>
        <dbReference type="Proteomes" id="UP000470876"/>
    </source>
</evidence>
<evidence type="ECO:0000259" key="2">
    <source>
        <dbReference type="Pfam" id="PF01909"/>
    </source>
</evidence>
<evidence type="ECO:0000259" key="3">
    <source>
        <dbReference type="Pfam" id="PF13427"/>
    </source>
</evidence>